<gene>
    <name evidence="2" type="ORF">EPV75_06340</name>
</gene>
<proteinExistence type="predicted"/>
<dbReference type="KEGG" id="htr:EPV75_06340"/>
<evidence type="ECO:0000313" key="2">
    <source>
        <dbReference type="EMBL" id="QAB15313.1"/>
    </source>
</evidence>
<name>A0A410H318_9GAMM</name>
<protein>
    <submittedName>
        <fullName evidence="2">Uncharacterized protein</fullName>
    </submittedName>
</protein>
<evidence type="ECO:0000256" key="1">
    <source>
        <dbReference type="SAM" id="Phobius"/>
    </source>
</evidence>
<keyword evidence="1" id="KW-1133">Transmembrane helix</keyword>
<evidence type="ECO:0000313" key="3">
    <source>
        <dbReference type="Proteomes" id="UP000285478"/>
    </source>
</evidence>
<dbReference type="Proteomes" id="UP000285478">
    <property type="component" value="Chromosome"/>
</dbReference>
<organism evidence="2 3">
    <name type="scientific">Hydrogenovibrio thermophilus</name>
    <dbReference type="NCBI Taxonomy" id="265883"/>
    <lineage>
        <taxon>Bacteria</taxon>
        <taxon>Pseudomonadati</taxon>
        <taxon>Pseudomonadota</taxon>
        <taxon>Gammaproteobacteria</taxon>
        <taxon>Thiotrichales</taxon>
        <taxon>Piscirickettsiaceae</taxon>
        <taxon>Hydrogenovibrio</taxon>
    </lineage>
</organism>
<keyword evidence="1" id="KW-0472">Membrane</keyword>
<keyword evidence="1" id="KW-0812">Transmembrane</keyword>
<reference evidence="2 3" key="1">
    <citation type="journal article" date="2018" name="Environ. Microbiol.">
        <title>Genomes of ubiquitous marine and hypersaline Hydrogenovibrio, Thiomicrorhabdus and Thiomicrospira spp. encode a diversity of mechanisms to sustain chemolithoautotrophy in heterogeneous environments.</title>
        <authorList>
            <person name="Scott K.M."/>
            <person name="Williams J."/>
            <person name="Porter C.M.B."/>
            <person name="Russel S."/>
            <person name="Harmer T.L."/>
            <person name="Paul J.H."/>
            <person name="Antonen K.M."/>
            <person name="Bridges M.K."/>
            <person name="Camper G.J."/>
            <person name="Campla C.K."/>
            <person name="Casella L.G."/>
            <person name="Chase E."/>
            <person name="Conrad J.W."/>
            <person name="Cruz M.C."/>
            <person name="Dunlap D.S."/>
            <person name="Duran L."/>
            <person name="Fahsbender E.M."/>
            <person name="Goldsmith D.B."/>
            <person name="Keeley R.F."/>
            <person name="Kondoff M.R."/>
            <person name="Kussy B.I."/>
            <person name="Lane M.K."/>
            <person name="Lawler S."/>
            <person name="Leigh B.A."/>
            <person name="Lewis C."/>
            <person name="Lostal L.M."/>
            <person name="Marking D."/>
            <person name="Mancera P.A."/>
            <person name="McClenthan E.C."/>
            <person name="McIntyre E.A."/>
            <person name="Mine J.A."/>
            <person name="Modi S."/>
            <person name="Moore B.D."/>
            <person name="Morgan W.A."/>
            <person name="Nelson K.M."/>
            <person name="Nguyen K.N."/>
            <person name="Ogburn N."/>
            <person name="Parrino D.G."/>
            <person name="Pedapudi A.D."/>
            <person name="Pelham R.P."/>
            <person name="Preece A.M."/>
            <person name="Rampersad E.A."/>
            <person name="Richardson J.C."/>
            <person name="Rodgers C.M."/>
            <person name="Schaffer B.L."/>
            <person name="Sheridan N.E."/>
            <person name="Solone M.R."/>
            <person name="Staley Z.R."/>
            <person name="Tabuchi M."/>
            <person name="Waide R.J."/>
            <person name="Wanjugi P.W."/>
            <person name="Young S."/>
            <person name="Clum A."/>
            <person name="Daum C."/>
            <person name="Huntemann M."/>
            <person name="Ivanova N."/>
            <person name="Kyrpides N."/>
            <person name="Mikhailova N."/>
            <person name="Palaniappan K."/>
            <person name="Pillay M."/>
            <person name="Reddy T.B.K."/>
            <person name="Shapiro N."/>
            <person name="Stamatis D."/>
            <person name="Varghese N."/>
            <person name="Woyke T."/>
            <person name="Boden R."/>
            <person name="Freyermuth S.K."/>
            <person name="Kerfeld C.A."/>
        </authorList>
    </citation>
    <scope>NUCLEOTIDE SEQUENCE [LARGE SCALE GENOMIC DNA]</scope>
    <source>
        <strain evidence="2 3">JR-2</strain>
    </source>
</reference>
<dbReference type="AlphaFoldDB" id="A0A410H318"/>
<sequence>MKLTVTQSKNMNIFGLEIEATTFMSVWGAILSTVLAFLKIYEYWSNRFRIEVSPVFRSIPEIGNDININNLSSKPVLLEYMELYVINDGKEKCIWSPEDSLINVRIEPYDTKTFNFSEADYFGWNKKPVYIRLYFAGKKQITKALNT</sequence>
<keyword evidence="3" id="KW-1185">Reference proteome</keyword>
<dbReference type="RefSeq" id="WP_128384834.1">
    <property type="nucleotide sequence ID" value="NZ_CP035033.1"/>
</dbReference>
<feature type="transmembrane region" description="Helical" evidence="1">
    <location>
        <begin position="20"/>
        <end position="41"/>
    </location>
</feature>
<dbReference type="EMBL" id="CP035033">
    <property type="protein sequence ID" value="QAB15313.1"/>
    <property type="molecule type" value="Genomic_DNA"/>
</dbReference>
<accession>A0A410H318</accession>